<dbReference type="Proteomes" id="UP000717585">
    <property type="component" value="Unassembled WGS sequence"/>
</dbReference>
<comment type="caution">
    <text evidence="1">The sequence shown here is derived from an EMBL/GenBank/DDBJ whole genome shotgun (WGS) entry which is preliminary data.</text>
</comment>
<sequence>MACLVRVRTRPVVGDAQVDDGGHGAWRGDEQVGRDIGVRVDGCVDKLDSREELEVLLFVDGDAFAAEEGESGIAHVVVAALAETVREVLAAEQMLSIRVGLATHGALGQVAGVEGRQADLALGKGLEGGTRWEFGFRIGMEGVGDREDEGVKVGEWLLPQLSRGLLPQKFG</sequence>
<dbReference type="EMBL" id="JAHDYR010000055">
    <property type="protein sequence ID" value="KAG9391352.1"/>
    <property type="molecule type" value="Genomic_DNA"/>
</dbReference>
<organism evidence="1 2">
    <name type="scientific">Carpediemonas membranifera</name>
    <dbReference type="NCBI Taxonomy" id="201153"/>
    <lineage>
        <taxon>Eukaryota</taxon>
        <taxon>Metamonada</taxon>
        <taxon>Carpediemonas-like organisms</taxon>
        <taxon>Carpediemonas</taxon>
    </lineage>
</organism>
<gene>
    <name evidence="1" type="ORF">J8273_7556</name>
</gene>
<name>A0A8J6B246_9EUKA</name>
<protein>
    <submittedName>
        <fullName evidence="1">Uncharacterized protein</fullName>
    </submittedName>
</protein>
<evidence type="ECO:0000313" key="1">
    <source>
        <dbReference type="EMBL" id="KAG9391352.1"/>
    </source>
</evidence>
<dbReference type="AlphaFoldDB" id="A0A8J6B246"/>
<proteinExistence type="predicted"/>
<evidence type="ECO:0000313" key="2">
    <source>
        <dbReference type="Proteomes" id="UP000717585"/>
    </source>
</evidence>
<accession>A0A8J6B246</accession>
<keyword evidence="2" id="KW-1185">Reference proteome</keyword>
<reference evidence="1" key="1">
    <citation type="submission" date="2021-05" db="EMBL/GenBank/DDBJ databases">
        <title>A free-living protist that lacks canonical eukaryotic 1 DNA replication and segregation systems.</title>
        <authorList>
            <person name="Salas-Leiva D.E."/>
            <person name="Tromer E.C."/>
            <person name="Curtis B.A."/>
            <person name="Jerlstrom-Hultqvist J."/>
            <person name="Kolisko M."/>
            <person name="Yi Z."/>
            <person name="Salas-Leiva J.S."/>
            <person name="Gallot-Lavallee L."/>
            <person name="Kops G.J.P.L."/>
            <person name="Archibald J.M."/>
            <person name="Simpson A.G.B."/>
            <person name="Roger A.J."/>
        </authorList>
    </citation>
    <scope>NUCLEOTIDE SEQUENCE</scope>
    <source>
        <strain evidence="1">BICM</strain>
    </source>
</reference>